<sequence length="199" mass="22277">MQTASINTTCSHRAGVIFTPYPIVQRSRIMLRISLLLFVAPAFGIIVRDPPPSPSDYKYSYDVQDPTTGDSKSKHEVRQGDIVTGAYTVVGPDGTKRTVEYTVDPKNGYKAVLSEEPVDPPIIVTQPPLIRQHTITNLDLNALQHDVSTIRSVYVPVVQRRPKSYYSEERPSIFFIPQNAVGPKVNFESGHYFIPANKY</sequence>
<dbReference type="Proteomes" id="UP000494106">
    <property type="component" value="Unassembled WGS sequence"/>
</dbReference>
<dbReference type="PANTHER" id="PTHR12236:SF75">
    <property type="entry name" value="CUTICULAR PROTEIN 62BB, ISOFORM A"/>
    <property type="match status" value="1"/>
</dbReference>
<keyword evidence="1 3" id="KW-0193">Cuticle</keyword>
<feature type="transmembrane region" description="Helical" evidence="4">
    <location>
        <begin position="29"/>
        <end position="47"/>
    </location>
</feature>
<dbReference type="PANTHER" id="PTHR12236">
    <property type="entry name" value="STRUCTURAL CONTITUENT OF CUTICLE"/>
    <property type="match status" value="1"/>
</dbReference>
<dbReference type="PROSITE" id="PS51155">
    <property type="entry name" value="CHIT_BIND_RR_2"/>
    <property type="match status" value="1"/>
</dbReference>
<dbReference type="AlphaFoldDB" id="A0A8S0ZJH7"/>
<keyword evidence="4" id="KW-0472">Membrane</keyword>
<keyword evidence="4" id="KW-1133">Transmembrane helix</keyword>
<organism evidence="5 7">
    <name type="scientific">Arctia plantaginis</name>
    <name type="common">Wood tiger moth</name>
    <name type="synonym">Phalaena plantaginis</name>
    <dbReference type="NCBI Taxonomy" id="874455"/>
    <lineage>
        <taxon>Eukaryota</taxon>
        <taxon>Metazoa</taxon>
        <taxon>Ecdysozoa</taxon>
        <taxon>Arthropoda</taxon>
        <taxon>Hexapoda</taxon>
        <taxon>Insecta</taxon>
        <taxon>Pterygota</taxon>
        <taxon>Neoptera</taxon>
        <taxon>Endopterygota</taxon>
        <taxon>Lepidoptera</taxon>
        <taxon>Glossata</taxon>
        <taxon>Ditrysia</taxon>
        <taxon>Noctuoidea</taxon>
        <taxon>Erebidae</taxon>
        <taxon>Arctiinae</taxon>
        <taxon>Arctia</taxon>
    </lineage>
</organism>
<dbReference type="Pfam" id="PF00379">
    <property type="entry name" value="Chitin_bind_4"/>
    <property type="match status" value="1"/>
</dbReference>
<dbReference type="GO" id="GO:0031012">
    <property type="term" value="C:extracellular matrix"/>
    <property type="evidence" value="ECO:0007669"/>
    <property type="project" value="TreeGrafter"/>
</dbReference>
<keyword evidence="2" id="KW-0732">Signal</keyword>
<protein>
    <submittedName>
        <fullName evidence="5">Uncharacterized protein</fullName>
    </submittedName>
</protein>
<dbReference type="EMBL" id="CADEBC010000479">
    <property type="protein sequence ID" value="CAB3233474.1"/>
    <property type="molecule type" value="Genomic_DNA"/>
</dbReference>
<gene>
    <name evidence="5" type="ORF">APLA_LOCUS5287</name>
    <name evidence="6" type="ORF">APLA_LOCUS8197</name>
</gene>
<reference evidence="7 8" key="1">
    <citation type="submission" date="2020-04" db="EMBL/GenBank/DDBJ databases">
        <authorList>
            <person name="Wallbank WR R."/>
            <person name="Pardo Diaz C."/>
            <person name="Kozak K."/>
            <person name="Martin S."/>
            <person name="Jiggins C."/>
            <person name="Moest M."/>
            <person name="Warren A I."/>
            <person name="Byers J.R.P. K."/>
            <person name="Montejo-Kovacevich G."/>
            <person name="Yen C E."/>
        </authorList>
    </citation>
    <scope>NUCLEOTIDE SEQUENCE [LARGE SCALE GENOMIC DNA]</scope>
</reference>
<dbReference type="InterPro" id="IPR000618">
    <property type="entry name" value="Insect_cuticle"/>
</dbReference>
<dbReference type="InterPro" id="IPR051217">
    <property type="entry name" value="Insect_Cuticle_Struc_Prot"/>
</dbReference>
<evidence type="ECO:0000256" key="1">
    <source>
        <dbReference type="ARBA" id="ARBA00022460"/>
    </source>
</evidence>
<proteinExistence type="predicted"/>
<evidence type="ECO:0000313" key="7">
    <source>
        <dbReference type="Proteomes" id="UP000494106"/>
    </source>
</evidence>
<keyword evidence="7" id="KW-1185">Reference proteome</keyword>
<comment type="caution">
    <text evidence="5">The sequence shown here is derived from an EMBL/GenBank/DDBJ whole genome shotgun (WGS) entry which is preliminary data.</text>
</comment>
<evidence type="ECO:0000256" key="2">
    <source>
        <dbReference type="ARBA" id="ARBA00022729"/>
    </source>
</evidence>
<dbReference type="OrthoDB" id="6781707at2759"/>
<evidence type="ECO:0000256" key="3">
    <source>
        <dbReference type="PROSITE-ProRule" id="PRU00497"/>
    </source>
</evidence>
<dbReference type="PRINTS" id="PR00947">
    <property type="entry name" value="CUTICLE"/>
</dbReference>
<dbReference type="EMBL" id="CADEBD010000306">
    <property type="protein sequence ID" value="CAB3238402.1"/>
    <property type="molecule type" value="Genomic_DNA"/>
</dbReference>
<accession>A0A8S0ZJH7</accession>
<name>A0A8S0ZJH7_ARCPL</name>
<evidence type="ECO:0000256" key="4">
    <source>
        <dbReference type="SAM" id="Phobius"/>
    </source>
</evidence>
<evidence type="ECO:0000313" key="8">
    <source>
        <dbReference type="Proteomes" id="UP000494256"/>
    </source>
</evidence>
<evidence type="ECO:0000313" key="5">
    <source>
        <dbReference type="EMBL" id="CAB3233474.1"/>
    </source>
</evidence>
<evidence type="ECO:0000313" key="6">
    <source>
        <dbReference type="EMBL" id="CAB3238402.1"/>
    </source>
</evidence>
<keyword evidence="4" id="KW-0812">Transmembrane</keyword>
<dbReference type="Proteomes" id="UP000494256">
    <property type="component" value="Unassembled WGS sequence"/>
</dbReference>
<dbReference type="GO" id="GO:0005615">
    <property type="term" value="C:extracellular space"/>
    <property type="evidence" value="ECO:0007669"/>
    <property type="project" value="TreeGrafter"/>
</dbReference>
<dbReference type="GO" id="GO:0042302">
    <property type="term" value="F:structural constituent of cuticle"/>
    <property type="evidence" value="ECO:0007669"/>
    <property type="project" value="UniProtKB-UniRule"/>
</dbReference>